<proteinExistence type="predicted"/>
<keyword evidence="1" id="KW-0378">Hydrolase</keyword>
<dbReference type="Gene3D" id="3.40.50.1000">
    <property type="entry name" value="HAD superfamily/HAD-like"/>
    <property type="match status" value="2"/>
</dbReference>
<dbReference type="Pfam" id="PF13344">
    <property type="entry name" value="Hydrolase_6"/>
    <property type="match status" value="1"/>
</dbReference>
<dbReference type="GO" id="GO:0005737">
    <property type="term" value="C:cytoplasm"/>
    <property type="evidence" value="ECO:0007669"/>
    <property type="project" value="TreeGrafter"/>
</dbReference>
<dbReference type="Pfam" id="PF13242">
    <property type="entry name" value="Hydrolase_like"/>
    <property type="match status" value="1"/>
</dbReference>
<reference evidence="1 2" key="1">
    <citation type="submission" date="2019-10" db="EMBL/GenBank/DDBJ databases">
        <title>Epibacterium sp. nov., isolated from seawater.</title>
        <authorList>
            <person name="Zhang X."/>
            <person name="Li N."/>
        </authorList>
    </citation>
    <scope>NUCLEOTIDE SEQUENCE [LARGE SCALE GENOMIC DNA]</scope>
    <source>
        <strain evidence="1 2">SM1979</strain>
    </source>
</reference>
<dbReference type="Proteomes" id="UP000444174">
    <property type="component" value="Unassembled WGS sequence"/>
</dbReference>
<dbReference type="EMBL" id="WIBF01000004">
    <property type="protein sequence ID" value="MQQ08610.1"/>
    <property type="molecule type" value="Genomic_DNA"/>
</dbReference>
<keyword evidence="2" id="KW-1185">Reference proteome</keyword>
<name>A0A843YBD7_9RHOB</name>
<dbReference type="AlphaFoldDB" id="A0A843YBD7"/>
<comment type="caution">
    <text evidence="1">The sequence shown here is derived from an EMBL/GenBank/DDBJ whole genome shotgun (WGS) entry which is preliminary data.</text>
</comment>
<protein>
    <submittedName>
        <fullName evidence="1">HAD-IIA family hydrolase</fullName>
    </submittedName>
</protein>
<dbReference type="InterPro" id="IPR023214">
    <property type="entry name" value="HAD_sf"/>
</dbReference>
<evidence type="ECO:0000313" key="2">
    <source>
        <dbReference type="Proteomes" id="UP000444174"/>
    </source>
</evidence>
<dbReference type="NCBIfam" id="TIGR01460">
    <property type="entry name" value="HAD-SF-IIA"/>
    <property type="match status" value="1"/>
</dbReference>
<organism evidence="1 2">
    <name type="scientific">Tritonibacter litoralis</name>
    <dbReference type="NCBI Taxonomy" id="2662264"/>
    <lineage>
        <taxon>Bacteria</taxon>
        <taxon>Pseudomonadati</taxon>
        <taxon>Pseudomonadota</taxon>
        <taxon>Alphaproteobacteria</taxon>
        <taxon>Rhodobacterales</taxon>
        <taxon>Paracoccaceae</taxon>
        <taxon>Tritonibacter</taxon>
    </lineage>
</organism>
<gene>
    <name evidence="1" type="ORF">GFB49_09120</name>
</gene>
<sequence length="302" mass="32733">MCSAMTPDQAFDRYEAIRPRLPGGHPAGTPQGHGSRIADLGALTDQFDAFVFDAYGVLNVGDRPIPGASMRIAALRAAGKRVQVLTNAASFTRPQTLEKFQKLGFDFTADEIVSSREVCEDHLPKGRTWGVMAPLGFHPQELAVKAIQLGDDAADYAKVAGFLLLSSADWTPHRQAMLSASLVQEPRPIVVANPDLVAPRETGLSLEPGYYAQELQDKLGFAADFHGKPFPSVYDEVERRLDGIPKDRIAMVGDTLHTDILGAQSRGWSSVLVTDHGLFAGLDITPFIEKSGIVPDWITPSI</sequence>
<dbReference type="InterPro" id="IPR036412">
    <property type="entry name" value="HAD-like_sf"/>
</dbReference>
<dbReference type="GO" id="GO:0016791">
    <property type="term" value="F:phosphatase activity"/>
    <property type="evidence" value="ECO:0007669"/>
    <property type="project" value="TreeGrafter"/>
</dbReference>
<accession>A0A843YBD7</accession>
<dbReference type="PANTHER" id="PTHR19288">
    <property type="entry name" value="4-NITROPHENYLPHOSPHATASE-RELATED"/>
    <property type="match status" value="1"/>
</dbReference>
<dbReference type="SUPFAM" id="SSF56784">
    <property type="entry name" value="HAD-like"/>
    <property type="match status" value="1"/>
</dbReference>
<dbReference type="InterPro" id="IPR006357">
    <property type="entry name" value="HAD-SF_hydro_IIA"/>
</dbReference>
<evidence type="ECO:0000313" key="1">
    <source>
        <dbReference type="EMBL" id="MQQ08610.1"/>
    </source>
</evidence>
<dbReference type="PANTHER" id="PTHR19288:SF93">
    <property type="entry name" value="FI11325P-RELATED"/>
    <property type="match status" value="1"/>
</dbReference>